<sequence length="322" mass="34028">MNRRQYLIRTGAGASAVASTALAGCLGSVTGGDETVSVANRTGDRELSRAIGDLNDAALALLVDDDLEDPADLEFDPDDPLASIDSARERLETAATELDDRDDDVSLLRTYADVLERLVAVTETVTDDTLESDIDAVFAAIDGDGDLESASATLDERIDELDGAQENHDEAAADVRDFDDDFEELVRIDRAELEDGVEALGDVLSPLVTLGDGLDAMLEGYDALERGRDALENEAFDDAEDEFDAAESAFSTSGETLESEPEPPSGLADTFAETRCRSGHLATAAAEFGDSAAAAADGDVITAANHRSNAEDALEDARNCSR</sequence>
<keyword evidence="4" id="KW-1185">Reference proteome</keyword>
<organism evidence="3 4">
    <name type="scientific">Natronolimnohabitans innermongolicus JCM 12255</name>
    <dbReference type="NCBI Taxonomy" id="1227499"/>
    <lineage>
        <taxon>Archaea</taxon>
        <taxon>Methanobacteriati</taxon>
        <taxon>Methanobacteriota</taxon>
        <taxon>Stenosarchaea group</taxon>
        <taxon>Halobacteria</taxon>
        <taxon>Halobacteriales</taxon>
        <taxon>Natrialbaceae</taxon>
        <taxon>Natronolimnohabitans</taxon>
    </lineage>
</organism>
<proteinExistence type="predicted"/>
<dbReference type="PROSITE" id="PS51257">
    <property type="entry name" value="PROKAR_LIPOPROTEIN"/>
    <property type="match status" value="1"/>
</dbReference>
<protein>
    <submittedName>
        <fullName evidence="3">Uncharacterized protein</fullName>
    </submittedName>
</protein>
<feature type="region of interest" description="Disordered" evidence="2">
    <location>
        <begin position="248"/>
        <end position="270"/>
    </location>
</feature>
<gene>
    <name evidence="3" type="ORF">C493_10238</name>
</gene>
<evidence type="ECO:0000313" key="3">
    <source>
        <dbReference type="EMBL" id="ELY55849.1"/>
    </source>
</evidence>
<dbReference type="AlphaFoldDB" id="L9X251"/>
<dbReference type="RefSeq" id="WP_007259330.1">
    <property type="nucleotide sequence ID" value="NZ_AOHZ01000047.1"/>
</dbReference>
<feature type="coiled-coil region" evidence="1">
    <location>
        <begin position="147"/>
        <end position="174"/>
    </location>
</feature>
<name>L9X251_9EURY</name>
<dbReference type="EMBL" id="AOHZ01000047">
    <property type="protein sequence ID" value="ELY55849.1"/>
    <property type="molecule type" value="Genomic_DNA"/>
</dbReference>
<reference evidence="3 4" key="1">
    <citation type="journal article" date="2014" name="PLoS Genet.">
        <title>Phylogenetically driven sequencing of extremely halophilic archaea reveals strategies for static and dynamic osmo-response.</title>
        <authorList>
            <person name="Becker E.A."/>
            <person name="Seitzer P.M."/>
            <person name="Tritt A."/>
            <person name="Larsen D."/>
            <person name="Krusor M."/>
            <person name="Yao A.I."/>
            <person name="Wu D."/>
            <person name="Madern D."/>
            <person name="Eisen J.A."/>
            <person name="Darling A.E."/>
            <person name="Facciotti M.T."/>
        </authorList>
    </citation>
    <scope>NUCLEOTIDE SEQUENCE [LARGE SCALE GENOMIC DNA]</scope>
    <source>
        <strain evidence="3 4">JCM 12255</strain>
    </source>
</reference>
<dbReference type="OrthoDB" id="170488at2157"/>
<accession>L9X251</accession>
<keyword evidence="1" id="KW-0175">Coiled coil</keyword>
<dbReference type="eggNOG" id="arCOG06816">
    <property type="taxonomic scope" value="Archaea"/>
</dbReference>
<dbReference type="Proteomes" id="UP000011602">
    <property type="component" value="Unassembled WGS sequence"/>
</dbReference>
<evidence type="ECO:0000256" key="1">
    <source>
        <dbReference type="SAM" id="Coils"/>
    </source>
</evidence>
<comment type="caution">
    <text evidence="3">The sequence shown here is derived from an EMBL/GenBank/DDBJ whole genome shotgun (WGS) entry which is preliminary data.</text>
</comment>
<evidence type="ECO:0000256" key="2">
    <source>
        <dbReference type="SAM" id="MobiDB-lite"/>
    </source>
</evidence>
<evidence type="ECO:0000313" key="4">
    <source>
        <dbReference type="Proteomes" id="UP000011602"/>
    </source>
</evidence>